<dbReference type="PaxDb" id="3880-AET04759"/>
<name>A0A072VCA2_MEDTR</name>
<reference evidence="5 7" key="2">
    <citation type="journal article" date="2014" name="BMC Genomics">
        <title>An improved genome release (version Mt4.0) for the model legume Medicago truncatula.</title>
        <authorList>
            <person name="Tang H."/>
            <person name="Krishnakumar V."/>
            <person name="Bidwell S."/>
            <person name="Rosen B."/>
            <person name="Chan A."/>
            <person name="Zhou S."/>
            <person name="Gentzbittel L."/>
            <person name="Childs K.L."/>
            <person name="Yandell M."/>
            <person name="Gundlach H."/>
            <person name="Mayer K.F."/>
            <person name="Schwartz D.C."/>
            <person name="Town C.D."/>
        </authorList>
    </citation>
    <scope>GENOME REANNOTATION</scope>
    <source>
        <strain evidence="5">A17</strain>
        <strain evidence="6 7">cv. Jemalong A17</strain>
    </source>
</reference>
<evidence type="ECO:0000256" key="2">
    <source>
        <dbReference type="ARBA" id="ARBA00023242"/>
    </source>
</evidence>
<organism evidence="5 7">
    <name type="scientific">Medicago truncatula</name>
    <name type="common">Barrel medic</name>
    <name type="synonym">Medicago tribuloides</name>
    <dbReference type="NCBI Taxonomy" id="3880"/>
    <lineage>
        <taxon>Eukaryota</taxon>
        <taxon>Viridiplantae</taxon>
        <taxon>Streptophyta</taxon>
        <taxon>Embryophyta</taxon>
        <taxon>Tracheophyta</taxon>
        <taxon>Spermatophyta</taxon>
        <taxon>Magnoliopsida</taxon>
        <taxon>eudicotyledons</taxon>
        <taxon>Gunneridae</taxon>
        <taxon>Pentapetalae</taxon>
        <taxon>rosids</taxon>
        <taxon>fabids</taxon>
        <taxon>Fabales</taxon>
        <taxon>Fabaceae</taxon>
        <taxon>Papilionoideae</taxon>
        <taxon>50 kb inversion clade</taxon>
        <taxon>NPAAA clade</taxon>
        <taxon>Hologalegina</taxon>
        <taxon>IRL clade</taxon>
        <taxon>Trifolieae</taxon>
        <taxon>Medicago</taxon>
    </lineage>
</organism>
<reference evidence="6" key="3">
    <citation type="submission" date="2015-04" db="UniProtKB">
        <authorList>
            <consortium name="EnsemblPlants"/>
        </authorList>
    </citation>
    <scope>IDENTIFICATION</scope>
    <source>
        <strain evidence="6">cv. Jemalong A17</strain>
    </source>
</reference>
<protein>
    <submittedName>
        <fullName evidence="5">RCD1-SRO-TAF4 (RST) plant domain protein</fullName>
    </submittedName>
</protein>
<keyword evidence="2" id="KW-0539">Nucleus</keyword>
<feature type="compositionally biased region" description="Basic and acidic residues" evidence="3">
    <location>
        <begin position="67"/>
        <end position="76"/>
    </location>
</feature>
<accession>A0A072VCA2</accession>
<feature type="compositionally biased region" description="Basic and acidic residues" evidence="3">
    <location>
        <begin position="97"/>
        <end position="106"/>
    </location>
</feature>
<evidence type="ECO:0000259" key="4">
    <source>
        <dbReference type="Pfam" id="PF12174"/>
    </source>
</evidence>
<evidence type="ECO:0000313" key="6">
    <source>
        <dbReference type="EnsemblPlants" id="KEH39083"/>
    </source>
</evidence>
<keyword evidence="7" id="KW-1185">Reference proteome</keyword>
<comment type="subcellular location">
    <subcellularLocation>
        <location evidence="1">Nucleus</location>
    </subcellularLocation>
</comment>
<sequence>MTDAFRNIKSGMHICFSEYIFRINAIMVNERKVDTSYRAKGVPECKIWKDSEPLMWVLEEQWKEKRNSEHLKKTAPEEMTSSEAERHQKQKVIRSRKSSEAKDARGGSRVGKIIVHPEFVVSFKAPLDVKANVCSNESKKDGSEHSTVNNSKKISRDDFMRKLRLIVGANLMKYAIYNNIHFQTPRAGRSNTSNI</sequence>
<proteinExistence type="predicted"/>
<feature type="region of interest" description="Disordered" evidence="3">
    <location>
        <begin position="67"/>
        <end position="107"/>
    </location>
</feature>
<evidence type="ECO:0000256" key="1">
    <source>
        <dbReference type="ARBA" id="ARBA00004123"/>
    </source>
</evidence>
<evidence type="ECO:0000313" key="7">
    <source>
        <dbReference type="Proteomes" id="UP000002051"/>
    </source>
</evidence>
<dbReference type="InterPro" id="IPR022003">
    <property type="entry name" value="RST"/>
</dbReference>
<gene>
    <name evidence="5" type="ordered locus">MTR_2g090125</name>
</gene>
<evidence type="ECO:0000256" key="3">
    <source>
        <dbReference type="SAM" id="MobiDB-lite"/>
    </source>
</evidence>
<reference evidence="5 7" key="1">
    <citation type="journal article" date="2011" name="Nature">
        <title>The Medicago genome provides insight into the evolution of rhizobial symbioses.</title>
        <authorList>
            <person name="Young N.D."/>
            <person name="Debelle F."/>
            <person name="Oldroyd G.E."/>
            <person name="Geurts R."/>
            <person name="Cannon S.B."/>
            <person name="Udvardi M.K."/>
            <person name="Benedito V.A."/>
            <person name="Mayer K.F."/>
            <person name="Gouzy J."/>
            <person name="Schoof H."/>
            <person name="Van de Peer Y."/>
            <person name="Proost S."/>
            <person name="Cook D.R."/>
            <person name="Meyers B.C."/>
            <person name="Spannagl M."/>
            <person name="Cheung F."/>
            <person name="De Mita S."/>
            <person name="Krishnakumar V."/>
            <person name="Gundlach H."/>
            <person name="Zhou S."/>
            <person name="Mudge J."/>
            <person name="Bharti A.K."/>
            <person name="Murray J.D."/>
            <person name="Naoumkina M.A."/>
            <person name="Rosen B."/>
            <person name="Silverstein K.A."/>
            <person name="Tang H."/>
            <person name="Rombauts S."/>
            <person name="Zhao P.X."/>
            <person name="Zhou P."/>
            <person name="Barbe V."/>
            <person name="Bardou P."/>
            <person name="Bechner M."/>
            <person name="Bellec A."/>
            <person name="Berger A."/>
            <person name="Berges H."/>
            <person name="Bidwell S."/>
            <person name="Bisseling T."/>
            <person name="Choisne N."/>
            <person name="Couloux A."/>
            <person name="Denny R."/>
            <person name="Deshpande S."/>
            <person name="Dai X."/>
            <person name="Doyle J.J."/>
            <person name="Dudez A.M."/>
            <person name="Farmer A.D."/>
            <person name="Fouteau S."/>
            <person name="Franken C."/>
            <person name="Gibelin C."/>
            <person name="Gish J."/>
            <person name="Goldstein S."/>
            <person name="Gonzalez A.J."/>
            <person name="Green P.J."/>
            <person name="Hallab A."/>
            <person name="Hartog M."/>
            <person name="Hua A."/>
            <person name="Humphray S.J."/>
            <person name="Jeong D.H."/>
            <person name="Jing Y."/>
            <person name="Jocker A."/>
            <person name="Kenton S.M."/>
            <person name="Kim D.J."/>
            <person name="Klee K."/>
            <person name="Lai H."/>
            <person name="Lang C."/>
            <person name="Lin S."/>
            <person name="Macmil S.L."/>
            <person name="Magdelenat G."/>
            <person name="Matthews L."/>
            <person name="McCorrison J."/>
            <person name="Monaghan E.L."/>
            <person name="Mun J.H."/>
            <person name="Najar F.Z."/>
            <person name="Nicholson C."/>
            <person name="Noirot C."/>
            <person name="O'Bleness M."/>
            <person name="Paule C.R."/>
            <person name="Poulain J."/>
            <person name="Prion F."/>
            <person name="Qin B."/>
            <person name="Qu C."/>
            <person name="Retzel E.F."/>
            <person name="Riddle C."/>
            <person name="Sallet E."/>
            <person name="Samain S."/>
            <person name="Samson N."/>
            <person name="Sanders I."/>
            <person name="Saurat O."/>
            <person name="Scarpelli C."/>
            <person name="Schiex T."/>
            <person name="Segurens B."/>
            <person name="Severin A.J."/>
            <person name="Sherrier D.J."/>
            <person name="Shi R."/>
            <person name="Sims S."/>
            <person name="Singer S.R."/>
            <person name="Sinharoy S."/>
            <person name="Sterck L."/>
            <person name="Viollet A."/>
            <person name="Wang B.B."/>
            <person name="Wang K."/>
            <person name="Wang M."/>
            <person name="Wang X."/>
            <person name="Warfsmann J."/>
            <person name="Weissenbach J."/>
            <person name="White D.D."/>
            <person name="White J.D."/>
            <person name="Wiley G.B."/>
            <person name="Wincker P."/>
            <person name="Xing Y."/>
            <person name="Yang L."/>
            <person name="Yao Z."/>
            <person name="Ying F."/>
            <person name="Zhai J."/>
            <person name="Zhou L."/>
            <person name="Zuber A."/>
            <person name="Denarie J."/>
            <person name="Dixon R.A."/>
            <person name="May G.D."/>
            <person name="Schwartz D.C."/>
            <person name="Rogers J."/>
            <person name="Quetier F."/>
            <person name="Town C.D."/>
            <person name="Roe B.A."/>
        </authorList>
    </citation>
    <scope>NUCLEOTIDE SEQUENCE [LARGE SCALE GENOMIC DNA]</scope>
    <source>
        <strain evidence="5">A17</strain>
        <strain evidence="6 7">cv. Jemalong A17</strain>
    </source>
</reference>
<dbReference type="EMBL" id="CM001218">
    <property type="protein sequence ID" value="KEH39083.1"/>
    <property type="molecule type" value="Genomic_DNA"/>
</dbReference>
<dbReference type="AlphaFoldDB" id="A0A072VCA2"/>
<dbReference type="Pfam" id="PF12174">
    <property type="entry name" value="RST"/>
    <property type="match status" value="1"/>
</dbReference>
<evidence type="ECO:0000313" key="5">
    <source>
        <dbReference type="EMBL" id="KEH39083.1"/>
    </source>
</evidence>
<dbReference type="Proteomes" id="UP000002051">
    <property type="component" value="Chromosome 2"/>
</dbReference>
<feature type="domain" description="RST" evidence="4">
    <location>
        <begin position="151"/>
        <end position="177"/>
    </location>
</feature>
<dbReference type="HOGENOM" id="CLU_1398234_0_0_1"/>
<dbReference type="GO" id="GO:0005634">
    <property type="term" value="C:nucleus"/>
    <property type="evidence" value="ECO:0007669"/>
    <property type="project" value="UniProtKB-SubCell"/>
</dbReference>
<dbReference type="EnsemblPlants" id="KEH39083">
    <property type="protein sequence ID" value="KEH39083"/>
    <property type="gene ID" value="MTR_2g090125"/>
</dbReference>